<keyword evidence="3 6" id="KW-0812">Transmembrane</keyword>
<dbReference type="PANTHER" id="PTHR10010">
    <property type="entry name" value="SOLUTE CARRIER FAMILY 34 SODIUM PHOSPHATE , MEMBER 2-RELATED"/>
    <property type="match status" value="1"/>
</dbReference>
<evidence type="ECO:0000313" key="7">
    <source>
        <dbReference type="EMBL" id="SDF88634.1"/>
    </source>
</evidence>
<feature type="transmembrane region" description="Helical" evidence="6">
    <location>
        <begin position="135"/>
        <end position="155"/>
    </location>
</feature>
<feature type="transmembrane region" description="Helical" evidence="6">
    <location>
        <begin position="282"/>
        <end position="307"/>
    </location>
</feature>
<dbReference type="GO" id="GO:0005886">
    <property type="term" value="C:plasma membrane"/>
    <property type="evidence" value="ECO:0007669"/>
    <property type="project" value="UniProtKB-SubCell"/>
</dbReference>
<dbReference type="PANTHER" id="PTHR10010:SF46">
    <property type="entry name" value="SODIUM-DEPENDENT PHOSPHATE TRANSPORT PROTEIN 2B"/>
    <property type="match status" value="1"/>
</dbReference>
<feature type="transmembrane region" description="Helical" evidence="6">
    <location>
        <begin position="70"/>
        <end position="92"/>
    </location>
</feature>
<dbReference type="RefSeq" id="WP_092090413.1">
    <property type="nucleotide sequence ID" value="NZ_FMZW01000083.1"/>
</dbReference>
<evidence type="ECO:0000256" key="5">
    <source>
        <dbReference type="ARBA" id="ARBA00023136"/>
    </source>
</evidence>
<accession>A0A1G7PQZ8</accession>
<feature type="transmembrane region" description="Helical" evidence="6">
    <location>
        <begin position="98"/>
        <end position="123"/>
    </location>
</feature>
<name>A0A1G7PQZ8_9BRAD</name>
<dbReference type="AlphaFoldDB" id="A0A1G7PQZ8"/>
<keyword evidence="5 6" id="KW-0472">Membrane</keyword>
<reference evidence="7 8" key="1">
    <citation type="submission" date="2016-10" db="EMBL/GenBank/DDBJ databases">
        <authorList>
            <person name="de Groot N.N."/>
        </authorList>
    </citation>
    <scope>NUCLEOTIDE SEQUENCE [LARGE SCALE GENOMIC DNA]</scope>
    <source>
        <strain evidence="7 8">R5</strain>
    </source>
</reference>
<evidence type="ECO:0000256" key="3">
    <source>
        <dbReference type="ARBA" id="ARBA00022692"/>
    </source>
</evidence>
<gene>
    <name evidence="7" type="ORF">SAMN05216337_10837</name>
</gene>
<protein>
    <submittedName>
        <fullName evidence="7">Phosphate:Na+ symporter</fullName>
    </submittedName>
</protein>
<evidence type="ECO:0000256" key="1">
    <source>
        <dbReference type="ARBA" id="ARBA00004651"/>
    </source>
</evidence>
<organism evidence="7 8">
    <name type="scientific">Bradyrhizobium brasilense</name>
    <dbReference type="NCBI Taxonomy" id="1419277"/>
    <lineage>
        <taxon>Bacteria</taxon>
        <taxon>Pseudomonadati</taxon>
        <taxon>Pseudomonadota</taxon>
        <taxon>Alphaproteobacteria</taxon>
        <taxon>Hyphomicrobiales</taxon>
        <taxon>Nitrobacteraceae</taxon>
        <taxon>Bradyrhizobium</taxon>
    </lineage>
</organism>
<feature type="transmembrane region" description="Helical" evidence="6">
    <location>
        <begin position="175"/>
        <end position="195"/>
    </location>
</feature>
<evidence type="ECO:0000256" key="2">
    <source>
        <dbReference type="ARBA" id="ARBA00022475"/>
    </source>
</evidence>
<comment type="subcellular location">
    <subcellularLocation>
        <location evidence="1">Cell membrane</location>
        <topology evidence="1">Multi-pass membrane protein</topology>
    </subcellularLocation>
</comment>
<keyword evidence="4 6" id="KW-1133">Transmembrane helix</keyword>
<dbReference type="Proteomes" id="UP000199245">
    <property type="component" value="Unassembled WGS sequence"/>
</dbReference>
<evidence type="ECO:0000256" key="6">
    <source>
        <dbReference type="SAM" id="Phobius"/>
    </source>
</evidence>
<evidence type="ECO:0000256" key="4">
    <source>
        <dbReference type="ARBA" id="ARBA00022989"/>
    </source>
</evidence>
<feature type="transmembrane region" description="Helical" evidence="6">
    <location>
        <begin position="40"/>
        <end position="58"/>
    </location>
</feature>
<sequence>MSTAISVLGGVGLFLLGMSVMTAGLKGLAGSKLRTVLSKAAATPLSGALWGAIVTLIVQSSSAMTMTTIGLVSAGVLTFPQGLALVFGANVGTTGTGWLVALIGVRVSLTAAALPMIFVGALIKLLGGGRVSAAGAALAGFALVLFALTTLQQGMGGLAERLHPADLPAVLGATRWAGLYGVLALAVVGLVMTAVMQSSTAAIAVTLSAHYAGAIGLDQACALIIGQNIGTATSSAMAAIGASSIAKRLALAYILFKLIAAAIALVLFPVTIPLLVRASGSIGGVTLLAAYHTAYNVIGVLVLLPVINGFTRFVERILPERGSPLTRRLDPAALATPIATVEAVRRTVARALEAMCGSLATALSAASQDATVPARQNTVPAGEAASALRQAQEFMSEVSGPPESQDEQQRLTSTLHALDHASRLAEIFGEEIEVGRLPGGSQDMRAMEICVEAMRSAASLAAEVTMVPDASDCATEIKPRTAPSRSLTPEKELGAAGTSTEQALAHLEHCAKALGEVRRDHRKVTLGLVASGAVTADEAIARVDAVGRLDALAHHGWRSGAHLLGRGA</sequence>
<dbReference type="Pfam" id="PF02690">
    <property type="entry name" value="Na_Pi_cotrans"/>
    <property type="match status" value="2"/>
</dbReference>
<proteinExistence type="predicted"/>
<dbReference type="InterPro" id="IPR003841">
    <property type="entry name" value="Na/Pi_transpt"/>
</dbReference>
<feature type="transmembrane region" description="Helical" evidence="6">
    <location>
        <begin position="250"/>
        <end position="276"/>
    </location>
</feature>
<dbReference type="GO" id="GO:0005436">
    <property type="term" value="F:sodium:phosphate symporter activity"/>
    <property type="evidence" value="ECO:0007669"/>
    <property type="project" value="InterPro"/>
</dbReference>
<dbReference type="EMBL" id="FMZW01000083">
    <property type="protein sequence ID" value="SDF88634.1"/>
    <property type="molecule type" value="Genomic_DNA"/>
</dbReference>
<dbReference type="NCBIfam" id="NF037997">
    <property type="entry name" value="Na_Pi_symport"/>
    <property type="match status" value="1"/>
</dbReference>
<keyword evidence="2" id="KW-1003">Cell membrane</keyword>
<evidence type="ECO:0000313" key="8">
    <source>
        <dbReference type="Proteomes" id="UP000199245"/>
    </source>
</evidence>
<dbReference type="GO" id="GO:0044341">
    <property type="term" value="P:sodium-dependent phosphate transport"/>
    <property type="evidence" value="ECO:0007669"/>
    <property type="project" value="InterPro"/>
</dbReference>